<name>A0A8X6JZK0_TRICU</name>
<proteinExistence type="predicted"/>
<accession>A0A8X6JZK0</accession>
<dbReference type="AlphaFoldDB" id="A0A8X6JZK0"/>
<protein>
    <submittedName>
        <fullName evidence="1">Uncharacterized protein</fullName>
    </submittedName>
</protein>
<evidence type="ECO:0000313" key="1">
    <source>
        <dbReference type="EMBL" id="GFR23961.1"/>
    </source>
</evidence>
<sequence>MDHSEESDEFNDTAILEHTPKFSKSGRRLKVTEFLKREVQNIDQEINNSVAIPQLEEKVEKCSGIDDNKLTENFKDIIFGNTRIASSINNVDENDIIDKADFEEEEEELNDIINSNSITSSNSPNSEIISYSHDFPFKRILVDASPVKSTDENDIIVNDDFEVEDKELNDIFNSNSASPSNNPNFETGYFNEAFHFTPTPTVTSLDISTDENVNLMCVDSSQRKNVFKKMKSFFKKVVTHKRNDFSYRRF</sequence>
<dbReference type="Proteomes" id="UP000887116">
    <property type="component" value="Unassembled WGS sequence"/>
</dbReference>
<gene>
    <name evidence="1" type="ORF">TNCT_321881</name>
</gene>
<dbReference type="EMBL" id="BMAO01018505">
    <property type="protein sequence ID" value="GFR23961.1"/>
    <property type="molecule type" value="Genomic_DNA"/>
</dbReference>
<organism evidence="1 2">
    <name type="scientific">Trichonephila clavata</name>
    <name type="common">Joro spider</name>
    <name type="synonym">Nephila clavata</name>
    <dbReference type="NCBI Taxonomy" id="2740835"/>
    <lineage>
        <taxon>Eukaryota</taxon>
        <taxon>Metazoa</taxon>
        <taxon>Ecdysozoa</taxon>
        <taxon>Arthropoda</taxon>
        <taxon>Chelicerata</taxon>
        <taxon>Arachnida</taxon>
        <taxon>Araneae</taxon>
        <taxon>Araneomorphae</taxon>
        <taxon>Entelegynae</taxon>
        <taxon>Araneoidea</taxon>
        <taxon>Nephilidae</taxon>
        <taxon>Trichonephila</taxon>
    </lineage>
</organism>
<keyword evidence="2" id="KW-1185">Reference proteome</keyword>
<evidence type="ECO:0000313" key="2">
    <source>
        <dbReference type="Proteomes" id="UP000887116"/>
    </source>
</evidence>
<comment type="caution">
    <text evidence="1">The sequence shown here is derived from an EMBL/GenBank/DDBJ whole genome shotgun (WGS) entry which is preliminary data.</text>
</comment>
<reference evidence="1" key="1">
    <citation type="submission" date="2020-07" db="EMBL/GenBank/DDBJ databases">
        <title>Multicomponent nature underlies the extraordinary mechanical properties of spider dragline silk.</title>
        <authorList>
            <person name="Kono N."/>
            <person name="Nakamura H."/>
            <person name="Mori M."/>
            <person name="Yoshida Y."/>
            <person name="Ohtoshi R."/>
            <person name="Malay A.D."/>
            <person name="Moran D.A.P."/>
            <person name="Tomita M."/>
            <person name="Numata K."/>
            <person name="Arakawa K."/>
        </authorList>
    </citation>
    <scope>NUCLEOTIDE SEQUENCE</scope>
</reference>